<comment type="caution">
    <text evidence="1">The sequence shown here is derived from an EMBL/GenBank/DDBJ whole genome shotgun (WGS) entry which is preliminary data.</text>
</comment>
<evidence type="ECO:0000313" key="2">
    <source>
        <dbReference type="Proteomes" id="UP001597542"/>
    </source>
</evidence>
<dbReference type="Proteomes" id="UP001597542">
    <property type="component" value="Unassembled WGS sequence"/>
</dbReference>
<dbReference type="RefSeq" id="WP_344283242.1">
    <property type="nucleotide sequence ID" value="NZ_BAAAHV010000022.1"/>
</dbReference>
<organism evidence="1 2">
    <name type="scientific">Amycolatopsis albidoflavus</name>
    <dbReference type="NCBI Taxonomy" id="102226"/>
    <lineage>
        <taxon>Bacteria</taxon>
        <taxon>Bacillati</taxon>
        <taxon>Actinomycetota</taxon>
        <taxon>Actinomycetes</taxon>
        <taxon>Pseudonocardiales</taxon>
        <taxon>Pseudonocardiaceae</taxon>
        <taxon>Amycolatopsis</taxon>
    </lineage>
</organism>
<reference evidence="2" key="1">
    <citation type="journal article" date="2019" name="Int. J. Syst. Evol. Microbiol.">
        <title>The Global Catalogue of Microorganisms (GCM) 10K type strain sequencing project: providing services to taxonomists for standard genome sequencing and annotation.</title>
        <authorList>
            <consortium name="The Broad Institute Genomics Platform"/>
            <consortium name="The Broad Institute Genome Sequencing Center for Infectious Disease"/>
            <person name="Wu L."/>
            <person name="Ma J."/>
        </authorList>
    </citation>
    <scope>NUCLEOTIDE SEQUENCE [LARGE SCALE GENOMIC DNA]</scope>
    <source>
        <strain evidence="2">CGMCC 4.7638</strain>
    </source>
</reference>
<accession>A0ABW5I4R8</accession>
<name>A0ABW5I4R8_9PSEU</name>
<dbReference type="EMBL" id="JBHUKQ010000014">
    <property type="protein sequence ID" value="MFD2484138.1"/>
    <property type="molecule type" value="Genomic_DNA"/>
</dbReference>
<evidence type="ECO:0000313" key="1">
    <source>
        <dbReference type="EMBL" id="MFD2484138.1"/>
    </source>
</evidence>
<gene>
    <name evidence="1" type="ORF">ACFSUT_27935</name>
</gene>
<proteinExistence type="predicted"/>
<protein>
    <submittedName>
        <fullName evidence="1">Uncharacterized protein</fullName>
    </submittedName>
</protein>
<sequence>MPYAAPAPSEMFSDTQDSTAVAQRFEQYKSTLSASHKASQSGQVQFNGQEIVKAGQAEQISARVEQITKSLSAEALASIQGELDALKSVQGDLNKDWSLFSPNSTGLVPYDLEAPAKLLVPRETPLRNRLARSKGVGTARQFKRILGWSNSGTGGVADQMAFMNSESVSNSFGPLSLRRGNKIAYASDSKSVTYVEQGLSDMVTWKAQFAGQGFEDIRQLSHTALLWATMGAEERALLFGRGGSGNGYAGAVAAPVVAIASSATGGAVAAGTYYVKVTARAGGGESVVSNEVNTGALTGSTNQFTVTVSTEPTGALGYNLYVGTASGAETFVTSFSGNTITILTTPATGGAAMPGADSTANANGYDGFLTVLADPAQSGYVKRVNAKVYNAASPSTSLGDAPWQDAFTALYGANALAGQDKRLANPEEIWLDGSIRRSLGDFLKLGASNTSYRIALTEGESAGGATVGSVITAISNQTTGRLVDLEVHPYMPVGASMIRSRALPVPDSEVSNTSEVINVQDYMAVDWPVVQYTYDQSTYMFGTLVHYAPGWSGLLLGLS</sequence>
<keyword evidence="2" id="KW-1185">Reference proteome</keyword>